<dbReference type="Proteomes" id="UP001153076">
    <property type="component" value="Unassembled WGS sequence"/>
</dbReference>
<dbReference type="PANTHER" id="PTHR46038">
    <property type="entry name" value="EXPRESSED PROTEIN-RELATED"/>
    <property type="match status" value="1"/>
</dbReference>
<dbReference type="EMBL" id="JAKOGI010001287">
    <property type="protein sequence ID" value="KAJ8426468.1"/>
    <property type="molecule type" value="Genomic_DNA"/>
</dbReference>
<organism evidence="3 4">
    <name type="scientific">Carnegiea gigantea</name>
    <dbReference type="NCBI Taxonomy" id="171969"/>
    <lineage>
        <taxon>Eukaryota</taxon>
        <taxon>Viridiplantae</taxon>
        <taxon>Streptophyta</taxon>
        <taxon>Embryophyta</taxon>
        <taxon>Tracheophyta</taxon>
        <taxon>Spermatophyta</taxon>
        <taxon>Magnoliopsida</taxon>
        <taxon>eudicotyledons</taxon>
        <taxon>Gunneridae</taxon>
        <taxon>Pentapetalae</taxon>
        <taxon>Caryophyllales</taxon>
        <taxon>Cactineae</taxon>
        <taxon>Cactaceae</taxon>
        <taxon>Cactoideae</taxon>
        <taxon>Echinocereeae</taxon>
        <taxon>Carnegiea</taxon>
    </lineage>
</organism>
<dbReference type="InterPro" id="IPR005069">
    <property type="entry name" value="Nucl-diP-sugar_transferase"/>
</dbReference>
<feature type="domain" description="Nucleotide-diphospho-sugar transferase" evidence="2">
    <location>
        <begin position="165"/>
        <end position="363"/>
    </location>
</feature>
<dbReference type="PANTHER" id="PTHR46038:SF38">
    <property type="entry name" value="GLYCOSYLTRANSFERASE-RELATED"/>
    <property type="match status" value="1"/>
</dbReference>
<keyword evidence="1" id="KW-1133">Transmembrane helix</keyword>
<keyword evidence="1" id="KW-0812">Transmembrane</keyword>
<accession>A0A9Q1JN55</accession>
<reference evidence="3" key="1">
    <citation type="submission" date="2022-04" db="EMBL/GenBank/DDBJ databases">
        <title>Carnegiea gigantea Genome sequencing and assembly v2.</title>
        <authorList>
            <person name="Copetti D."/>
            <person name="Sanderson M.J."/>
            <person name="Burquez A."/>
            <person name="Wojciechowski M.F."/>
        </authorList>
    </citation>
    <scope>NUCLEOTIDE SEQUENCE</scope>
    <source>
        <strain evidence="3">SGP5-SGP5p</strain>
        <tissue evidence="3">Aerial part</tissue>
    </source>
</reference>
<evidence type="ECO:0000259" key="2">
    <source>
        <dbReference type="Pfam" id="PF03407"/>
    </source>
</evidence>
<dbReference type="Pfam" id="PF03407">
    <property type="entry name" value="Nucleotid_trans"/>
    <property type="match status" value="1"/>
</dbReference>
<evidence type="ECO:0000256" key="1">
    <source>
        <dbReference type="SAM" id="Phobius"/>
    </source>
</evidence>
<dbReference type="InterPro" id="IPR044821">
    <property type="entry name" value="At1g28695/At4g15970-like"/>
</dbReference>
<gene>
    <name evidence="3" type="ORF">Cgig2_012381</name>
</gene>
<dbReference type="OrthoDB" id="540503at2759"/>
<sequence length="415" mass="47730">MRLTHRRPLPLPLPPSLCSSSSSAAMLRSLSPSSASSGVISDSSASDMPETTLKLRRSLALFVFFAALFFVCNSVDCFRFLLYSSSSPPSFLLSSSSFLSIVYPTDEEISFQDNEEYSLERVLKNAATEDKTVIITTLNEAWASPNSIIDLFLESFRLGHRTRRLLNHLVIVALDVKAFRRCLVLHPHCYALVTEGIDFSKEAYFMTPDYLKMMWRRIDFLRSVLEMGYNFVFTDADIMWFRDPFARFSPDADFQIACDHFSGDPFDIDNRPNGGFNYIKSNNRSIEFYKFWYSSQEKYPGYHDQDVLNFIKHNPYVSEIGLKMRFLDTAYFGGFCEPSKDLNQVCTMHANCCYGMNSKLHDLKIMLQDWRLFMSLPPSLKKSQAYSWRVPKNCSLSSFHLVNTNQESTEQENES</sequence>
<comment type="caution">
    <text evidence="3">The sequence shown here is derived from an EMBL/GenBank/DDBJ whole genome shotgun (WGS) entry which is preliminary data.</text>
</comment>
<proteinExistence type="predicted"/>
<name>A0A9Q1JN55_9CARY</name>
<dbReference type="AlphaFoldDB" id="A0A9Q1JN55"/>
<evidence type="ECO:0000313" key="3">
    <source>
        <dbReference type="EMBL" id="KAJ8426468.1"/>
    </source>
</evidence>
<keyword evidence="1" id="KW-0472">Membrane</keyword>
<evidence type="ECO:0000313" key="4">
    <source>
        <dbReference type="Proteomes" id="UP001153076"/>
    </source>
</evidence>
<feature type="transmembrane region" description="Helical" evidence="1">
    <location>
        <begin position="61"/>
        <end position="82"/>
    </location>
</feature>
<protein>
    <recommendedName>
        <fullName evidence="2">Nucleotide-diphospho-sugar transferase domain-containing protein</fullName>
    </recommendedName>
</protein>
<keyword evidence="4" id="KW-1185">Reference proteome</keyword>